<evidence type="ECO:0000256" key="2">
    <source>
        <dbReference type="ARBA" id="ARBA00023125"/>
    </source>
</evidence>
<dbReference type="Proteomes" id="UP001595847">
    <property type="component" value="Unassembled WGS sequence"/>
</dbReference>
<feature type="domain" description="HTH asnC-type" evidence="4">
    <location>
        <begin position="179"/>
        <end position="218"/>
    </location>
</feature>
<dbReference type="PROSITE" id="PS00519">
    <property type="entry name" value="HTH_ASNC_1"/>
    <property type="match status" value="1"/>
</dbReference>
<accession>A0ABV8FMK7</accession>
<evidence type="ECO:0000313" key="5">
    <source>
        <dbReference type="EMBL" id="MFC3996614.1"/>
    </source>
</evidence>
<sequence>MQVSTEVDELDLALINALQIAPRASWSELSHTLDVDATTLARRWHHLEDSGLARITAFPRRAYLGRVHMAYLELTCRNGTVLDVATALAEDPSTLSIQFTAGTSHLLLTVASVQGLSDYLLNWIGGFEDVVAYRMHVVTGILFEAHRWQVRALAPEQRRRLLALTGADSGAPVPEGRITELDQRLLDRLCGDGRAGYQALAAALGVSPTTAARRLNRLLRGGIIGLRCDIARTELGWPAAAVLWGSVDARVLERARADLGTRIPELRLCSTIAGPQNTHFIVWLRSTADLQRVEQRLVEELPGLHIADRRMVLRTVKFMGNVLDSTERYVRAVPLRLLPQEPAA</sequence>
<dbReference type="SMART" id="SM00344">
    <property type="entry name" value="HTH_ASNC"/>
    <property type="match status" value="2"/>
</dbReference>
<keyword evidence="3" id="KW-0804">Transcription</keyword>
<dbReference type="PANTHER" id="PTHR30154:SF34">
    <property type="entry name" value="TRANSCRIPTIONAL REGULATOR AZLB"/>
    <property type="match status" value="1"/>
</dbReference>
<dbReference type="PRINTS" id="PR00033">
    <property type="entry name" value="HTHASNC"/>
</dbReference>
<dbReference type="InterPro" id="IPR000485">
    <property type="entry name" value="AsnC-type_HTH_dom"/>
</dbReference>
<evidence type="ECO:0000256" key="1">
    <source>
        <dbReference type="ARBA" id="ARBA00023015"/>
    </source>
</evidence>
<protein>
    <submittedName>
        <fullName evidence="5">Lrp/AsnC family transcriptional regulator</fullName>
    </submittedName>
</protein>
<reference evidence="6" key="1">
    <citation type="journal article" date="2019" name="Int. J. Syst. Evol. Microbiol.">
        <title>The Global Catalogue of Microorganisms (GCM) 10K type strain sequencing project: providing services to taxonomists for standard genome sequencing and annotation.</title>
        <authorList>
            <consortium name="The Broad Institute Genomics Platform"/>
            <consortium name="The Broad Institute Genome Sequencing Center for Infectious Disease"/>
            <person name="Wu L."/>
            <person name="Ma J."/>
        </authorList>
    </citation>
    <scope>NUCLEOTIDE SEQUENCE [LARGE SCALE GENOMIC DNA]</scope>
    <source>
        <strain evidence="6">TBRC 1826</strain>
    </source>
</reference>
<dbReference type="InterPro" id="IPR019888">
    <property type="entry name" value="Tscrpt_reg_AsnC-like"/>
</dbReference>
<dbReference type="SUPFAM" id="SSF46785">
    <property type="entry name" value="Winged helix' DNA-binding domain"/>
    <property type="match status" value="2"/>
</dbReference>
<keyword evidence="1" id="KW-0805">Transcription regulation</keyword>
<evidence type="ECO:0000259" key="4">
    <source>
        <dbReference type="Pfam" id="PF13404"/>
    </source>
</evidence>
<dbReference type="EMBL" id="JBHSBH010000008">
    <property type="protein sequence ID" value="MFC3996614.1"/>
    <property type="molecule type" value="Genomic_DNA"/>
</dbReference>
<comment type="caution">
    <text evidence="5">The sequence shown here is derived from an EMBL/GenBank/DDBJ whole genome shotgun (WGS) entry which is preliminary data.</text>
</comment>
<dbReference type="InterPro" id="IPR011008">
    <property type="entry name" value="Dimeric_a/b-barrel"/>
</dbReference>
<dbReference type="Pfam" id="PF13404">
    <property type="entry name" value="HTH_AsnC-type"/>
    <property type="match status" value="2"/>
</dbReference>
<evidence type="ECO:0000313" key="6">
    <source>
        <dbReference type="Proteomes" id="UP001595847"/>
    </source>
</evidence>
<evidence type="ECO:0000256" key="3">
    <source>
        <dbReference type="ARBA" id="ARBA00023163"/>
    </source>
</evidence>
<keyword evidence="6" id="KW-1185">Reference proteome</keyword>
<dbReference type="Gene3D" id="1.10.10.10">
    <property type="entry name" value="Winged helix-like DNA-binding domain superfamily/Winged helix DNA-binding domain"/>
    <property type="match status" value="2"/>
</dbReference>
<dbReference type="InterPro" id="IPR036388">
    <property type="entry name" value="WH-like_DNA-bd_sf"/>
</dbReference>
<gene>
    <name evidence="5" type="ORF">ACFOVU_11860</name>
</gene>
<name>A0ABV8FMK7_9ACTN</name>
<keyword evidence="2" id="KW-0238">DNA-binding</keyword>
<organism evidence="5 6">
    <name type="scientific">Nocardiopsis sediminis</name>
    <dbReference type="NCBI Taxonomy" id="1778267"/>
    <lineage>
        <taxon>Bacteria</taxon>
        <taxon>Bacillati</taxon>
        <taxon>Actinomycetota</taxon>
        <taxon>Actinomycetes</taxon>
        <taxon>Streptosporangiales</taxon>
        <taxon>Nocardiopsidaceae</taxon>
        <taxon>Nocardiopsis</taxon>
    </lineage>
</organism>
<dbReference type="SUPFAM" id="SSF54909">
    <property type="entry name" value="Dimeric alpha+beta barrel"/>
    <property type="match status" value="1"/>
</dbReference>
<dbReference type="RefSeq" id="WP_378532836.1">
    <property type="nucleotide sequence ID" value="NZ_JBHSBH010000008.1"/>
</dbReference>
<dbReference type="InterPro" id="IPR019885">
    <property type="entry name" value="Tscrpt_reg_HTH_AsnC-type_CS"/>
</dbReference>
<proteinExistence type="predicted"/>
<feature type="domain" description="HTH asnC-type" evidence="4">
    <location>
        <begin position="8"/>
        <end position="48"/>
    </location>
</feature>
<dbReference type="InterPro" id="IPR036390">
    <property type="entry name" value="WH_DNA-bd_sf"/>
</dbReference>
<dbReference type="PANTHER" id="PTHR30154">
    <property type="entry name" value="LEUCINE-RESPONSIVE REGULATORY PROTEIN"/>
    <property type="match status" value="1"/>
</dbReference>